<dbReference type="AlphaFoldDB" id="A0A1J0WEY4"/>
<organism evidence="2 3">
    <name type="scientific">Sulfitobacter alexandrii</name>
    <dbReference type="NCBI Taxonomy" id="1917485"/>
    <lineage>
        <taxon>Bacteria</taxon>
        <taxon>Pseudomonadati</taxon>
        <taxon>Pseudomonadota</taxon>
        <taxon>Alphaproteobacteria</taxon>
        <taxon>Rhodobacterales</taxon>
        <taxon>Roseobacteraceae</taxon>
        <taxon>Sulfitobacter</taxon>
    </lineage>
</organism>
<sequence length="307" mass="33950">MDVILHLGAHRTGTTTFQHYVRDHLDTLAQGDIGYWGPARTRKSVFPGLFHAVNPRRPQRAQGRVRMLAAKAEARGVRRLLISDENMLGSCIDAFRRAALYPAAGEHMARLAAALGGRVSRVVLTIRAQDMWWASASALTAARGHRVHDAAKYAQIARGARGWRDVITDLACALPGADIRVMPFETFAGRPECTLREALDLDLPGDGRLRWLNRSLPLTELRDVLRERGGDPTVLPRGEGRWQPFTLAQAAALREKYADDLHWLAAGADGLATLTQDEIRARAGSNLPPGHMTEGHTHEQRQVAQHR</sequence>
<evidence type="ECO:0008006" key="4">
    <source>
        <dbReference type="Google" id="ProtNLM"/>
    </source>
</evidence>
<dbReference type="SUPFAM" id="SSF52540">
    <property type="entry name" value="P-loop containing nucleoside triphosphate hydrolases"/>
    <property type="match status" value="1"/>
</dbReference>
<dbReference type="KEGG" id="suam:BOO69_05160"/>
<accession>A0A1J0WEY4</accession>
<dbReference type="Proteomes" id="UP000181897">
    <property type="component" value="Chromosome"/>
</dbReference>
<gene>
    <name evidence="2" type="ORF">BOO69_05160</name>
</gene>
<keyword evidence="3" id="KW-1185">Reference proteome</keyword>
<dbReference type="OrthoDB" id="8481769at2"/>
<dbReference type="EMBL" id="CP018076">
    <property type="protein sequence ID" value="APE42879.1"/>
    <property type="molecule type" value="Genomic_DNA"/>
</dbReference>
<name>A0A1J0WEY4_9RHOB</name>
<evidence type="ECO:0000256" key="1">
    <source>
        <dbReference type="SAM" id="MobiDB-lite"/>
    </source>
</evidence>
<evidence type="ECO:0000313" key="2">
    <source>
        <dbReference type="EMBL" id="APE42879.1"/>
    </source>
</evidence>
<evidence type="ECO:0000313" key="3">
    <source>
        <dbReference type="Proteomes" id="UP000181897"/>
    </source>
</evidence>
<protein>
    <recommendedName>
        <fullName evidence="4">Sulfotransferase family protein</fullName>
    </recommendedName>
</protein>
<dbReference type="InterPro" id="IPR027417">
    <property type="entry name" value="P-loop_NTPase"/>
</dbReference>
<feature type="region of interest" description="Disordered" evidence="1">
    <location>
        <begin position="283"/>
        <end position="307"/>
    </location>
</feature>
<dbReference type="STRING" id="1917485.BOO69_05160"/>
<proteinExistence type="predicted"/>
<reference evidence="2 3" key="1">
    <citation type="submission" date="2016-11" db="EMBL/GenBank/DDBJ databases">
        <title>Complete genome sequence of Sulfitobacter sp. AM1-D1, a toxic bacteria associated with marine dinoflagellate Alexandrium minutum in East China Sea.</title>
        <authorList>
            <person name="Yang Q."/>
            <person name="Zhang X."/>
            <person name="Tian X."/>
        </authorList>
    </citation>
    <scope>NUCLEOTIDE SEQUENCE [LARGE SCALE GENOMIC DNA]</scope>
    <source>
        <strain evidence="2 3">AM1-D1</strain>
    </source>
</reference>